<keyword evidence="5" id="KW-1185">Reference proteome</keyword>
<dbReference type="PROSITE" id="PS51186">
    <property type="entry name" value="GNAT"/>
    <property type="match status" value="1"/>
</dbReference>
<sequence>MTSALDIRTITQADFDLWLPLWKGYQAFYKVDIADDVTRTTWERLLDPAEPMHCALAFDGERAVGLVHWIYHRSTWTTGNYVYLQDLFAAPDVRGRGVGRALIERVYADAQANNAARVYWLTHESNQTAMQLYDRIADRSGFIQYRKVLV</sequence>
<accession>A0A261SZK1</accession>
<dbReference type="PANTHER" id="PTHR10545">
    <property type="entry name" value="DIAMINE N-ACETYLTRANSFERASE"/>
    <property type="match status" value="1"/>
</dbReference>
<dbReference type="Proteomes" id="UP000216913">
    <property type="component" value="Unassembled WGS sequence"/>
</dbReference>
<reference evidence="4 5" key="1">
    <citation type="submission" date="2017-05" db="EMBL/GenBank/DDBJ databases">
        <title>Complete and WGS of Bordetella genogroups.</title>
        <authorList>
            <person name="Spilker T."/>
            <person name="LiPuma J."/>
        </authorList>
    </citation>
    <scope>NUCLEOTIDE SEQUENCE [LARGE SCALE GENOMIC DNA]</scope>
    <source>
        <strain evidence="4 5">AU10456</strain>
    </source>
</reference>
<evidence type="ECO:0000256" key="1">
    <source>
        <dbReference type="ARBA" id="ARBA00022679"/>
    </source>
</evidence>
<dbReference type="Pfam" id="PF00583">
    <property type="entry name" value="Acetyltransf_1"/>
    <property type="match status" value="1"/>
</dbReference>
<dbReference type="PANTHER" id="PTHR10545:SF42">
    <property type="entry name" value="ACETYLTRANSFERASE"/>
    <property type="match status" value="1"/>
</dbReference>
<dbReference type="AlphaFoldDB" id="A0A261SZK1"/>
<evidence type="ECO:0000313" key="4">
    <source>
        <dbReference type="EMBL" id="OZI42789.1"/>
    </source>
</evidence>
<protein>
    <submittedName>
        <fullName evidence="4">GNAT family N-acetyltransferase</fullName>
    </submittedName>
</protein>
<comment type="caution">
    <text evidence="4">The sequence shown here is derived from an EMBL/GenBank/DDBJ whole genome shotgun (WGS) entry which is preliminary data.</text>
</comment>
<keyword evidence="2" id="KW-0012">Acyltransferase</keyword>
<dbReference type="InterPro" id="IPR016181">
    <property type="entry name" value="Acyl_CoA_acyltransferase"/>
</dbReference>
<dbReference type="EMBL" id="NEVP01000017">
    <property type="protein sequence ID" value="OZI42789.1"/>
    <property type="molecule type" value="Genomic_DNA"/>
</dbReference>
<name>A0A261SZK1_9BORD</name>
<gene>
    <name evidence="4" type="ORF">CAL25_24145</name>
</gene>
<dbReference type="SUPFAM" id="SSF55729">
    <property type="entry name" value="Acyl-CoA N-acyltransferases (Nat)"/>
    <property type="match status" value="1"/>
</dbReference>
<feature type="domain" description="N-acetyltransferase" evidence="3">
    <location>
        <begin position="5"/>
        <end position="150"/>
    </location>
</feature>
<dbReference type="GO" id="GO:0008080">
    <property type="term" value="F:N-acetyltransferase activity"/>
    <property type="evidence" value="ECO:0007669"/>
    <property type="project" value="TreeGrafter"/>
</dbReference>
<dbReference type="RefSeq" id="WP_094804695.1">
    <property type="nucleotide sequence ID" value="NZ_NEVP01000017.1"/>
</dbReference>
<dbReference type="OrthoDB" id="9805924at2"/>
<dbReference type="InterPro" id="IPR000182">
    <property type="entry name" value="GNAT_dom"/>
</dbReference>
<dbReference type="InterPro" id="IPR051016">
    <property type="entry name" value="Diverse_Substrate_AcTransf"/>
</dbReference>
<keyword evidence="1 4" id="KW-0808">Transferase</keyword>
<proteinExistence type="predicted"/>
<evidence type="ECO:0000313" key="5">
    <source>
        <dbReference type="Proteomes" id="UP000216913"/>
    </source>
</evidence>
<dbReference type="Gene3D" id="3.40.630.30">
    <property type="match status" value="1"/>
</dbReference>
<evidence type="ECO:0000256" key="2">
    <source>
        <dbReference type="ARBA" id="ARBA00023315"/>
    </source>
</evidence>
<evidence type="ECO:0000259" key="3">
    <source>
        <dbReference type="PROSITE" id="PS51186"/>
    </source>
</evidence>
<organism evidence="4 5">
    <name type="scientific">Bordetella genomosp. 5</name>
    <dbReference type="NCBI Taxonomy" id="1395608"/>
    <lineage>
        <taxon>Bacteria</taxon>
        <taxon>Pseudomonadati</taxon>
        <taxon>Pseudomonadota</taxon>
        <taxon>Betaproteobacteria</taxon>
        <taxon>Burkholderiales</taxon>
        <taxon>Alcaligenaceae</taxon>
        <taxon>Bordetella</taxon>
    </lineage>
</organism>
<dbReference type="CDD" id="cd04301">
    <property type="entry name" value="NAT_SF"/>
    <property type="match status" value="1"/>
</dbReference>